<feature type="region of interest" description="Disordered" evidence="3">
    <location>
        <begin position="1"/>
        <end position="284"/>
    </location>
</feature>
<feature type="compositionally biased region" description="Basic and acidic residues" evidence="3">
    <location>
        <begin position="882"/>
        <end position="908"/>
    </location>
</feature>
<organism evidence="5 6">
    <name type="scientific">Laetiporus sulphureus 93-53</name>
    <dbReference type="NCBI Taxonomy" id="1314785"/>
    <lineage>
        <taxon>Eukaryota</taxon>
        <taxon>Fungi</taxon>
        <taxon>Dikarya</taxon>
        <taxon>Basidiomycota</taxon>
        <taxon>Agaricomycotina</taxon>
        <taxon>Agaricomycetes</taxon>
        <taxon>Polyporales</taxon>
        <taxon>Laetiporus</taxon>
    </lineage>
</organism>
<dbReference type="GO" id="GO:0010494">
    <property type="term" value="C:cytoplasmic stress granule"/>
    <property type="evidence" value="ECO:0007669"/>
    <property type="project" value="TreeGrafter"/>
</dbReference>
<evidence type="ECO:0000256" key="1">
    <source>
        <dbReference type="ARBA" id="ARBA00022884"/>
    </source>
</evidence>
<dbReference type="SUPFAM" id="SSF46785">
    <property type="entry name" value="Winged helix' DNA-binding domain"/>
    <property type="match status" value="1"/>
</dbReference>
<gene>
    <name evidence="5" type="ORF">LAESUDRAFT_755889</name>
</gene>
<feature type="compositionally biased region" description="Basic and acidic residues" evidence="3">
    <location>
        <begin position="255"/>
        <end position="275"/>
    </location>
</feature>
<evidence type="ECO:0000259" key="4">
    <source>
        <dbReference type="PROSITE" id="PS50961"/>
    </source>
</evidence>
<dbReference type="EMBL" id="KV427609">
    <property type="protein sequence ID" value="KZT10382.1"/>
    <property type="molecule type" value="Genomic_DNA"/>
</dbReference>
<dbReference type="AlphaFoldDB" id="A0A165GI66"/>
<dbReference type="STRING" id="1314785.A0A165GI66"/>
<evidence type="ECO:0000313" key="5">
    <source>
        <dbReference type="EMBL" id="KZT10382.1"/>
    </source>
</evidence>
<feature type="compositionally biased region" description="Low complexity" evidence="3">
    <location>
        <begin position="821"/>
        <end position="831"/>
    </location>
</feature>
<dbReference type="GO" id="GO:0003723">
    <property type="term" value="F:RNA binding"/>
    <property type="evidence" value="ECO:0007669"/>
    <property type="project" value="UniProtKB-UniRule"/>
</dbReference>
<dbReference type="GO" id="GO:0005829">
    <property type="term" value="C:cytosol"/>
    <property type="evidence" value="ECO:0007669"/>
    <property type="project" value="TreeGrafter"/>
</dbReference>
<feature type="region of interest" description="Disordered" evidence="3">
    <location>
        <begin position="753"/>
        <end position="775"/>
    </location>
</feature>
<dbReference type="Gene3D" id="1.10.10.10">
    <property type="entry name" value="Winged helix-like DNA-binding domain superfamily/Winged helix DNA-binding domain"/>
    <property type="match status" value="1"/>
</dbReference>
<feature type="region of interest" description="Disordered" evidence="3">
    <location>
        <begin position="1113"/>
        <end position="1173"/>
    </location>
</feature>
<feature type="compositionally biased region" description="Polar residues" evidence="3">
    <location>
        <begin position="103"/>
        <end position="116"/>
    </location>
</feature>
<feature type="region of interest" description="Disordered" evidence="3">
    <location>
        <begin position="711"/>
        <end position="735"/>
    </location>
</feature>
<feature type="region of interest" description="Disordered" evidence="3">
    <location>
        <begin position="582"/>
        <end position="625"/>
    </location>
</feature>
<name>A0A165GI66_9APHY</name>
<feature type="compositionally biased region" description="Low complexity" evidence="3">
    <location>
        <begin position="350"/>
        <end position="365"/>
    </location>
</feature>
<feature type="compositionally biased region" description="Polar residues" evidence="3">
    <location>
        <begin position="141"/>
        <end position="151"/>
    </location>
</feature>
<feature type="region of interest" description="Disordered" evidence="3">
    <location>
        <begin position="326"/>
        <end position="529"/>
    </location>
</feature>
<feature type="compositionally biased region" description="Low complexity" evidence="3">
    <location>
        <begin position="372"/>
        <end position="396"/>
    </location>
</feature>
<dbReference type="SMART" id="SM00715">
    <property type="entry name" value="LA"/>
    <property type="match status" value="1"/>
</dbReference>
<dbReference type="PANTHER" id="PTHR22792:SF132">
    <property type="entry name" value="LA-RELATED PROTEIN 1"/>
    <property type="match status" value="1"/>
</dbReference>
<dbReference type="InterPro" id="IPR036388">
    <property type="entry name" value="WH-like_DNA-bd_sf"/>
</dbReference>
<feature type="compositionally biased region" description="Polar residues" evidence="3">
    <location>
        <begin position="955"/>
        <end position="970"/>
    </location>
</feature>
<feature type="domain" description="HTH La-type RNA-binding" evidence="4">
    <location>
        <begin position="1020"/>
        <end position="1109"/>
    </location>
</feature>
<dbReference type="RefSeq" id="XP_040768122.1">
    <property type="nucleotide sequence ID" value="XM_040912096.1"/>
</dbReference>
<dbReference type="OrthoDB" id="340227at2759"/>
<feature type="compositionally biased region" description="Basic residues" evidence="3">
    <location>
        <begin position="336"/>
        <end position="348"/>
    </location>
</feature>
<feature type="compositionally biased region" description="Acidic residues" evidence="3">
    <location>
        <begin position="1142"/>
        <end position="1159"/>
    </location>
</feature>
<feature type="compositionally biased region" description="Polar residues" evidence="3">
    <location>
        <begin position="193"/>
        <end position="217"/>
    </location>
</feature>
<reference evidence="5 6" key="1">
    <citation type="journal article" date="2016" name="Mol. Biol. Evol.">
        <title>Comparative Genomics of Early-Diverging Mushroom-Forming Fungi Provides Insights into the Origins of Lignocellulose Decay Capabilities.</title>
        <authorList>
            <person name="Nagy L.G."/>
            <person name="Riley R."/>
            <person name="Tritt A."/>
            <person name="Adam C."/>
            <person name="Daum C."/>
            <person name="Floudas D."/>
            <person name="Sun H."/>
            <person name="Yadav J.S."/>
            <person name="Pangilinan J."/>
            <person name="Larsson K.H."/>
            <person name="Matsuura K."/>
            <person name="Barry K."/>
            <person name="Labutti K."/>
            <person name="Kuo R."/>
            <person name="Ohm R.A."/>
            <person name="Bhattacharya S.S."/>
            <person name="Shirouzu T."/>
            <person name="Yoshinaga Y."/>
            <person name="Martin F.M."/>
            <person name="Grigoriev I.V."/>
            <person name="Hibbett D.S."/>
        </authorList>
    </citation>
    <scope>NUCLEOTIDE SEQUENCE [LARGE SCALE GENOMIC DNA]</scope>
    <source>
        <strain evidence="5 6">93-53</strain>
    </source>
</reference>
<dbReference type="InterPro" id="IPR036390">
    <property type="entry name" value="WH_DNA-bd_sf"/>
</dbReference>
<sequence>MISPQPSAPSYQPLSYADRAKQAQKITPSPSQHPAARNLSPATGTSAVGPETDIAMNAGMSAISSSSSIGEDAVSSTPSSIHQSSGPSSSLSSQTNGDHKYHGNNSQKAAPQPQLTSSAASKPAAAPPVNVWNARIEQMAQARTRSHQGVDSAQRPAIDSMESNDIDDLSARPDKSNTQDSTGASASSSSVSHNVMNQRISPPMTTKSTTSNLNGSTNDEDDAFVVRPRRPIPSIVDDSDSWPEVGKSVSSGIRQTEENARGAQGHDPERSREGSQSHGTSRKSVSLLLLHSSCCAVELRQSLFQKDAPGIGEKTKWVQIPPSELQAAADAQQRSQHVRNRSHQHSRHPGSGYASASGSGSQAQSRTHSAVGTRHSSHASSVSQSQSQSQSRTGSAHSSPPVFPRGGKRLPEEGGASGYSAGSAAGVSSVASRSVSKQSSTTGSPQTFHQALPPTDFIPGGAMGFRPLPPSLARRGSGPAEQANDVPSANGNTPAYYTSPPAMPPPANARRSYHTPHSSGSPVQPSYTLPTVAPIPTVYPPPLHGGQGPQYSAYAGTPPHAAYSPYGYGYPPYVYWPPAPVPQSHSPSVEGTQAPVAFSQPRAPSERESVTSQREGGSVMPPPTAYTSVSEVQREGSEAEASELRTVRAERGRKARELSFGSIRLEEVSAQAAAPEASAKDDASILGLSVGEAKEGGQEESAEKPAAPFAIGVAPGEAGPSRIRSRTRTQSKGHSWVLGEASVAAAVSLIEQSDGSGQATNDAEGAEPSAVGQKGAEEIEAGIKVIDLTEPIEMKWVFGTTKPSDSEIVENGEKSHAGAVSSESALPASSLPPIVTSTNGLASAHLATSSDSSAVPPVSSGDAASSDEWKVKDYGYGFGRKDYAPPMTGEERNARERREFQPDKEHFGRPRRGSVGGGYAYERGGFGGRRGRGFGGPGGRGAYHSRTHSRGGNVYQPSQSRQPPFVMQPSTQQADQNGYYAPLSTGYYASAYDPYAYSYGSPPQNLPSVPPLPMPQSTLSFPLDPTRYYLLGQLEYYLSPQNMAQDFFLRQRMDSRGWISIPLLASFKRVKQLTLDQQLVKDVLILSSLVEVKDEWVRMRQWEQFVLPNAVESTVDGERESSQEHTTQPQGGVASAKADVANVEEGDEGDGEEEEEEEVVFVLGKDAEPSWAP</sequence>
<dbReference type="InterPro" id="IPR006630">
    <property type="entry name" value="La_HTH"/>
</dbReference>
<keyword evidence="1 2" id="KW-0694">RNA-binding</keyword>
<dbReference type="GeneID" id="63829124"/>
<feature type="region of interest" description="Disordered" evidence="3">
    <location>
        <begin position="949"/>
        <end position="970"/>
    </location>
</feature>
<feature type="region of interest" description="Disordered" evidence="3">
    <location>
        <begin position="803"/>
        <end position="831"/>
    </location>
</feature>
<dbReference type="Proteomes" id="UP000076871">
    <property type="component" value="Unassembled WGS sequence"/>
</dbReference>
<dbReference type="InterPro" id="IPR045180">
    <property type="entry name" value="La_dom_prot"/>
</dbReference>
<feature type="region of interest" description="Disordered" evidence="3">
    <location>
        <begin position="882"/>
        <end position="918"/>
    </location>
</feature>
<dbReference type="GO" id="GO:0045727">
    <property type="term" value="P:positive regulation of translation"/>
    <property type="evidence" value="ECO:0007669"/>
    <property type="project" value="TreeGrafter"/>
</dbReference>
<proteinExistence type="predicted"/>
<dbReference type="PROSITE" id="PS50961">
    <property type="entry name" value="HTH_LA"/>
    <property type="match status" value="1"/>
</dbReference>
<dbReference type="CDD" id="cd07323">
    <property type="entry name" value="LAM"/>
    <property type="match status" value="1"/>
</dbReference>
<dbReference type="Pfam" id="PF05383">
    <property type="entry name" value="La"/>
    <property type="match status" value="1"/>
</dbReference>
<feature type="compositionally biased region" description="Low complexity" evidence="3">
    <location>
        <begin position="418"/>
        <end position="444"/>
    </location>
</feature>
<evidence type="ECO:0000256" key="2">
    <source>
        <dbReference type="PROSITE-ProRule" id="PRU00332"/>
    </source>
</evidence>
<dbReference type="InParanoid" id="A0A165GI66"/>
<feature type="compositionally biased region" description="Low complexity" evidence="3">
    <location>
        <begin position="117"/>
        <end position="128"/>
    </location>
</feature>
<evidence type="ECO:0000256" key="3">
    <source>
        <dbReference type="SAM" id="MobiDB-lite"/>
    </source>
</evidence>
<evidence type="ECO:0000313" key="6">
    <source>
        <dbReference type="Proteomes" id="UP000076871"/>
    </source>
</evidence>
<feature type="compositionally biased region" description="Polar residues" evidence="3">
    <location>
        <begin position="515"/>
        <end position="529"/>
    </location>
</feature>
<accession>A0A165GI66</accession>
<protein>
    <recommendedName>
        <fullName evidence="4">HTH La-type RNA-binding domain-containing protein</fullName>
    </recommendedName>
</protein>
<feature type="compositionally biased region" description="Polar residues" evidence="3">
    <location>
        <begin position="1"/>
        <end position="13"/>
    </location>
</feature>
<feature type="compositionally biased region" description="Low complexity" evidence="3">
    <location>
        <begin position="55"/>
        <end position="93"/>
    </location>
</feature>
<dbReference type="PANTHER" id="PTHR22792">
    <property type="entry name" value="LUPUS LA PROTEIN-RELATED"/>
    <property type="match status" value="1"/>
</dbReference>
<keyword evidence="6" id="KW-1185">Reference proteome</keyword>